<dbReference type="InterPro" id="IPR029424">
    <property type="entry name" value="MMS22L_C"/>
</dbReference>
<sequence>MQQLIESTGKEQEEQLLTLFRGVHIPLLEHVMFVDEVDLSRNQVFGLYKVLVSHDALQAITDAWQSWRPDLVAPIITFIREQAEQVEIKRGAGEDVGIRKCLQRLQKVLSRV</sequence>
<organism evidence="3">
    <name type="scientific">Drosophila sechellia</name>
    <name type="common">Fruit fly</name>
    <dbReference type="NCBI Taxonomy" id="7238"/>
    <lineage>
        <taxon>Eukaryota</taxon>
        <taxon>Metazoa</taxon>
        <taxon>Ecdysozoa</taxon>
        <taxon>Arthropoda</taxon>
        <taxon>Hexapoda</taxon>
        <taxon>Insecta</taxon>
        <taxon>Pterygota</taxon>
        <taxon>Neoptera</taxon>
        <taxon>Endopterygota</taxon>
        <taxon>Diptera</taxon>
        <taxon>Brachycera</taxon>
        <taxon>Muscomorpha</taxon>
        <taxon>Ephydroidea</taxon>
        <taxon>Drosophilidae</taxon>
        <taxon>Drosophila</taxon>
        <taxon>Sophophora</taxon>
    </lineage>
</organism>
<dbReference type="STRING" id="7238.B4I9J5"/>
<protein>
    <submittedName>
        <fullName evidence="2">GM19173</fullName>
    </submittedName>
</protein>
<name>B4I9J5_DROSE</name>
<dbReference type="GO" id="GO:0043596">
    <property type="term" value="C:nuclear replication fork"/>
    <property type="evidence" value="ECO:0007669"/>
    <property type="project" value="TreeGrafter"/>
</dbReference>
<keyword evidence="3" id="KW-1185">Reference proteome</keyword>
<dbReference type="GO" id="GO:0000724">
    <property type="term" value="P:double-strand break repair via homologous recombination"/>
    <property type="evidence" value="ECO:0007669"/>
    <property type="project" value="InterPro"/>
</dbReference>
<feature type="domain" description="MMS22-like C-terminal" evidence="1">
    <location>
        <begin position="68"/>
        <end position="109"/>
    </location>
</feature>
<dbReference type="Pfam" id="PF14911">
    <property type="entry name" value="MMS22L_C"/>
    <property type="match status" value="2"/>
</dbReference>
<reference evidence="2 3" key="1">
    <citation type="journal article" date="2007" name="Nature">
        <title>Evolution of genes and genomes on the Drosophila phylogeny.</title>
        <authorList>
            <consortium name="Drosophila 12 Genomes Consortium"/>
            <person name="Clark A.G."/>
            <person name="Eisen M.B."/>
            <person name="Smith D.R."/>
            <person name="Bergman C.M."/>
            <person name="Oliver B."/>
            <person name="Markow T.A."/>
            <person name="Kaufman T.C."/>
            <person name="Kellis M."/>
            <person name="Gelbart W."/>
            <person name="Iyer V.N."/>
            <person name="Pollard D.A."/>
            <person name="Sackton T.B."/>
            <person name="Larracuente A.M."/>
            <person name="Singh N.D."/>
            <person name="Abad J.P."/>
            <person name="Abt D.N."/>
            <person name="Adryan B."/>
            <person name="Aguade M."/>
            <person name="Akashi H."/>
            <person name="Anderson W.W."/>
            <person name="Aquadro C.F."/>
            <person name="Ardell D.H."/>
            <person name="Arguello R."/>
            <person name="Artieri C.G."/>
            <person name="Barbash D.A."/>
            <person name="Barker D."/>
            <person name="Barsanti P."/>
            <person name="Batterham P."/>
            <person name="Batzoglou S."/>
            <person name="Begun D."/>
            <person name="Bhutkar A."/>
            <person name="Blanco E."/>
            <person name="Bosak S.A."/>
            <person name="Bradley R.K."/>
            <person name="Brand A.D."/>
            <person name="Brent M.R."/>
            <person name="Brooks A.N."/>
            <person name="Brown R.H."/>
            <person name="Butlin R.K."/>
            <person name="Caggese C."/>
            <person name="Calvi B.R."/>
            <person name="Bernardo de Carvalho A."/>
            <person name="Caspi A."/>
            <person name="Castrezana S."/>
            <person name="Celniker S.E."/>
            <person name="Chang J.L."/>
            <person name="Chapple C."/>
            <person name="Chatterji S."/>
            <person name="Chinwalla A."/>
            <person name="Civetta A."/>
            <person name="Clifton S.W."/>
            <person name="Comeron J.M."/>
            <person name="Costello J.C."/>
            <person name="Coyne J.A."/>
            <person name="Daub J."/>
            <person name="David R.G."/>
            <person name="Delcher A.L."/>
            <person name="Delehaunty K."/>
            <person name="Do C.B."/>
            <person name="Ebling H."/>
            <person name="Edwards K."/>
            <person name="Eickbush T."/>
            <person name="Evans J.D."/>
            <person name="Filipski A."/>
            <person name="Findeiss S."/>
            <person name="Freyhult E."/>
            <person name="Fulton L."/>
            <person name="Fulton R."/>
            <person name="Garcia A.C."/>
            <person name="Gardiner A."/>
            <person name="Garfield D.A."/>
            <person name="Garvin B.E."/>
            <person name="Gibson G."/>
            <person name="Gilbert D."/>
            <person name="Gnerre S."/>
            <person name="Godfrey J."/>
            <person name="Good R."/>
            <person name="Gotea V."/>
            <person name="Gravely B."/>
            <person name="Greenberg A.J."/>
            <person name="Griffiths-Jones S."/>
            <person name="Gross S."/>
            <person name="Guigo R."/>
            <person name="Gustafson E.A."/>
            <person name="Haerty W."/>
            <person name="Hahn M.W."/>
            <person name="Halligan D.L."/>
            <person name="Halpern A.L."/>
            <person name="Halter G.M."/>
            <person name="Han M.V."/>
            <person name="Heger A."/>
            <person name="Hillier L."/>
            <person name="Hinrichs A.S."/>
            <person name="Holmes I."/>
            <person name="Hoskins R.A."/>
            <person name="Hubisz M.J."/>
            <person name="Hultmark D."/>
            <person name="Huntley M.A."/>
            <person name="Jaffe D.B."/>
            <person name="Jagadeeshan S."/>
            <person name="Jeck W.R."/>
            <person name="Johnson J."/>
            <person name="Jones C.D."/>
            <person name="Jordan W.C."/>
            <person name="Karpen G.H."/>
            <person name="Kataoka E."/>
            <person name="Keightley P.D."/>
            <person name="Kheradpour P."/>
            <person name="Kirkness E.F."/>
            <person name="Koerich L.B."/>
            <person name="Kristiansen K."/>
            <person name="Kudrna D."/>
            <person name="Kulathinal R.J."/>
            <person name="Kumar S."/>
            <person name="Kwok R."/>
            <person name="Lander E."/>
            <person name="Langley C.H."/>
            <person name="Lapoint R."/>
            <person name="Lazzaro B.P."/>
            <person name="Lee S.J."/>
            <person name="Levesque L."/>
            <person name="Li R."/>
            <person name="Lin C.F."/>
            <person name="Lin M.F."/>
            <person name="Lindblad-Toh K."/>
            <person name="Llopart A."/>
            <person name="Long M."/>
            <person name="Low L."/>
            <person name="Lozovsky E."/>
            <person name="Lu J."/>
            <person name="Luo M."/>
            <person name="Machado C.A."/>
            <person name="Makalowski W."/>
            <person name="Marzo M."/>
            <person name="Matsuda M."/>
            <person name="Matzkin L."/>
            <person name="McAllister B."/>
            <person name="McBride C.S."/>
            <person name="McKernan B."/>
            <person name="McKernan K."/>
            <person name="Mendez-Lago M."/>
            <person name="Minx P."/>
            <person name="Mollenhauer M.U."/>
            <person name="Montooth K."/>
            <person name="Mount S.M."/>
            <person name="Mu X."/>
            <person name="Myers E."/>
            <person name="Negre B."/>
            <person name="Newfeld S."/>
            <person name="Nielsen R."/>
            <person name="Noor M.A."/>
            <person name="O'Grady P."/>
            <person name="Pachter L."/>
            <person name="Papaceit M."/>
            <person name="Parisi M.J."/>
            <person name="Parisi M."/>
            <person name="Parts L."/>
            <person name="Pedersen J.S."/>
            <person name="Pesole G."/>
            <person name="Phillippy A.M."/>
            <person name="Ponting C.P."/>
            <person name="Pop M."/>
            <person name="Porcelli D."/>
            <person name="Powell J.R."/>
            <person name="Prohaska S."/>
            <person name="Pruitt K."/>
            <person name="Puig M."/>
            <person name="Quesneville H."/>
            <person name="Ram K.R."/>
            <person name="Rand D."/>
            <person name="Rasmussen M.D."/>
            <person name="Reed L.K."/>
            <person name="Reenan R."/>
            <person name="Reily A."/>
            <person name="Remington K.A."/>
            <person name="Rieger T.T."/>
            <person name="Ritchie M.G."/>
            <person name="Robin C."/>
            <person name="Rogers Y.H."/>
            <person name="Rohde C."/>
            <person name="Rozas J."/>
            <person name="Rubenfield M.J."/>
            <person name="Ruiz A."/>
            <person name="Russo S."/>
            <person name="Salzberg S.L."/>
            <person name="Sanchez-Gracia A."/>
            <person name="Saranga D.J."/>
            <person name="Sato H."/>
            <person name="Schaeffer S.W."/>
            <person name="Schatz M.C."/>
            <person name="Schlenke T."/>
            <person name="Schwartz R."/>
            <person name="Segarra C."/>
            <person name="Singh R.S."/>
            <person name="Sirot L."/>
            <person name="Sirota M."/>
            <person name="Sisneros N.B."/>
            <person name="Smith C.D."/>
            <person name="Smith T.F."/>
            <person name="Spieth J."/>
            <person name="Stage D.E."/>
            <person name="Stark A."/>
            <person name="Stephan W."/>
            <person name="Strausberg R.L."/>
            <person name="Strempel S."/>
            <person name="Sturgill D."/>
            <person name="Sutton G."/>
            <person name="Sutton G.G."/>
            <person name="Tao W."/>
            <person name="Teichmann S."/>
            <person name="Tobari Y.N."/>
            <person name="Tomimura Y."/>
            <person name="Tsolas J.M."/>
            <person name="Valente V.L."/>
            <person name="Venter E."/>
            <person name="Venter J.C."/>
            <person name="Vicario S."/>
            <person name="Vieira F.G."/>
            <person name="Vilella A.J."/>
            <person name="Villasante A."/>
            <person name="Walenz B."/>
            <person name="Wang J."/>
            <person name="Wasserman M."/>
            <person name="Watts T."/>
            <person name="Wilson D."/>
            <person name="Wilson R.K."/>
            <person name="Wing R.A."/>
            <person name="Wolfner M.F."/>
            <person name="Wong A."/>
            <person name="Wong G.K."/>
            <person name="Wu C.I."/>
            <person name="Wu G."/>
            <person name="Yamamoto D."/>
            <person name="Yang H.P."/>
            <person name="Yang S.P."/>
            <person name="Yorke J.A."/>
            <person name="Yoshida K."/>
            <person name="Zdobnov E."/>
            <person name="Zhang P."/>
            <person name="Zhang Y."/>
            <person name="Zimin A.V."/>
            <person name="Baldwin J."/>
            <person name="Abdouelleil A."/>
            <person name="Abdulkadir J."/>
            <person name="Abebe A."/>
            <person name="Abera B."/>
            <person name="Abreu J."/>
            <person name="Acer S.C."/>
            <person name="Aftuck L."/>
            <person name="Alexander A."/>
            <person name="An P."/>
            <person name="Anderson E."/>
            <person name="Anderson S."/>
            <person name="Arachi H."/>
            <person name="Azer M."/>
            <person name="Bachantsang P."/>
            <person name="Barry A."/>
            <person name="Bayul T."/>
            <person name="Berlin A."/>
            <person name="Bessette D."/>
            <person name="Bloom T."/>
            <person name="Blye J."/>
            <person name="Boguslavskiy L."/>
            <person name="Bonnet C."/>
            <person name="Boukhgalter B."/>
            <person name="Bourzgui I."/>
            <person name="Brown A."/>
            <person name="Cahill P."/>
            <person name="Channer S."/>
            <person name="Cheshatsang Y."/>
            <person name="Chuda L."/>
            <person name="Citroen M."/>
            <person name="Collymore A."/>
            <person name="Cooke P."/>
            <person name="Costello M."/>
            <person name="D'Aco K."/>
            <person name="Daza R."/>
            <person name="De Haan G."/>
            <person name="DeGray S."/>
            <person name="DeMaso C."/>
            <person name="Dhargay N."/>
            <person name="Dooley K."/>
            <person name="Dooley E."/>
            <person name="Doricent M."/>
            <person name="Dorje P."/>
            <person name="Dorjee K."/>
            <person name="Dupes A."/>
            <person name="Elong R."/>
            <person name="Falk J."/>
            <person name="Farina A."/>
            <person name="Faro S."/>
            <person name="Ferguson D."/>
            <person name="Fisher S."/>
            <person name="Foley C.D."/>
            <person name="Franke A."/>
            <person name="Friedrich D."/>
            <person name="Gadbois L."/>
            <person name="Gearin G."/>
            <person name="Gearin C.R."/>
            <person name="Giannoukos G."/>
            <person name="Goode T."/>
            <person name="Graham J."/>
            <person name="Grandbois E."/>
            <person name="Grewal S."/>
            <person name="Gyaltsen K."/>
            <person name="Hafez N."/>
            <person name="Hagos B."/>
            <person name="Hall J."/>
            <person name="Henson C."/>
            <person name="Hollinger A."/>
            <person name="Honan T."/>
            <person name="Huard M.D."/>
            <person name="Hughes L."/>
            <person name="Hurhula B."/>
            <person name="Husby M.E."/>
            <person name="Kamat A."/>
            <person name="Kanga B."/>
            <person name="Kashin S."/>
            <person name="Khazanovich D."/>
            <person name="Kisner P."/>
            <person name="Lance K."/>
            <person name="Lara M."/>
            <person name="Lee W."/>
            <person name="Lennon N."/>
            <person name="Letendre F."/>
            <person name="LeVine R."/>
            <person name="Lipovsky A."/>
            <person name="Liu X."/>
            <person name="Liu J."/>
            <person name="Liu S."/>
            <person name="Lokyitsang T."/>
            <person name="Lokyitsang Y."/>
            <person name="Lubonja R."/>
            <person name="Lui A."/>
            <person name="MacDonald P."/>
            <person name="Magnisalis V."/>
            <person name="Maru K."/>
            <person name="Matthews C."/>
            <person name="McCusker W."/>
            <person name="McDonough S."/>
            <person name="Mehta T."/>
            <person name="Meldrim J."/>
            <person name="Meneus L."/>
            <person name="Mihai O."/>
            <person name="Mihalev A."/>
            <person name="Mihova T."/>
            <person name="Mittelman R."/>
            <person name="Mlenga V."/>
            <person name="Montmayeur A."/>
            <person name="Mulrain L."/>
            <person name="Navidi A."/>
            <person name="Naylor J."/>
            <person name="Negash T."/>
            <person name="Nguyen T."/>
            <person name="Nguyen N."/>
            <person name="Nicol R."/>
            <person name="Norbu C."/>
            <person name="Norbu N."/>
            <person name="Novod N."/>
            <person name="O'Neill B."/>
            <person name="Osman S."/>
            <person name="Markiewicz E."/>
            <person name="Oyono O.L."/>
            <person name="Patti C."/>
            <person name="Phunkhang P."/>
            <person name="Pierre F."/>
            <person name="Priest M."/>
            <person name="Raghuraman S."/>
            <person name="Rege F."/>
            <person name="Reyes R."/>
            <person name="Rise C."/>
            <person name="Rogov P."/>
            <person name="Ross K."/>
            <person name="Ryan E."/>
            <person name="Settipalli S."/>
            <person name="Shea T."/>
            <person name="Sherpa N."/>
            <person name="Shi L."/>
            <person name="Shih D."/>
            <person name="Sparrow T."/>
            <person name="Spaulding J."/>
            <person name="Stalker J."/>
            <person name="Stange-Thomann N."/>
            <person name="Stavropoulos S."/>
            <person name="Stone C."/>
            <person name="Strader C."/>
            <person name="Tesfaye S."/>
            <person name="Thomson T."/>
            <person name="Thoulutsang Y."/>
            <person name="Thoulutsang D."/>
            <person name="Topham K."/>
            <person name="Topping I."/>
            <person name="Tsamla T."/>
            <person name="Vassiliev H."/>
            <person name="Vo A."/>
            <person name="Wangchuk T."/>
            <person name="Wangdi T."/>
            <person name="Weiand M."/>
            <person name="Wilkinson J."/>
            <person name="Wilson A."/>
            <person name="Yadav S."/>
            <person name="Young G."/>
            <person name="Yu Q."/>
            <person name="Zembek L."/>
            <person name="Zhong D."/>
            <person name="Zimmer A."/>
            <person name="Zwirko Z."/>
            <person name="Jaffe D.B."/>
            <person name="Alvarez P."/>
            <person name="Brockman W."/>
            <person name="Butler J."/>
            <person name="Chin C."/>
            <person name="Gnerre S."/>
            <person name="Grabherr M."/>
            <person name="Kleber M."/>
            <person name="Mauceli E."/>
            <person name="MacCallum I."/>
        </authorList>
    </citation>
    <scope>NUCLEOTIDE SEQUENCE [LARGE SCALE GENOMIC DNA]</scope>
    <source>
        <strain evidence="3">Rob3c / Tucson 14021-0248.25</strain>
    </source>
</reference>
<dbReference type="GO" id="GO:0031297">
    <property type="term" value="P:replication fork processing"/>
    <property type="evidence" value="ECO:0007669"/>
    <property type="project" value="InterPro"/>
</dbReference>
<dbReference type="PANTHER" id="PTHR28547:SF1">
    <property type="entry name" value="PROTEIN MMS22-LIKE"/>
    <property type="match status" value="1"/>
</dbReference>
<dbReference type="EMBL" id="CH480825">
    <property type="protein sequence ID" value="EDW43876.1"/>
    <property type="molecule type" value="Genomic_DNA"/>
</dbReference>
<dbReference type="AlphaFoldDB" id="B4I9J5"/>
<dbReference type="HOGENOM" id="CLU_2148449_0_0_1"/>
<dbReference type="Proteomes" id="UP000001292">
    <property type="component" value="Unassembled WGS sequence"/>
</dbReference>
<evidence type="ECO:0000313" key="2">
    <source>
        <dbReference type="EMBL" id="EDW43876.1"/>
    </source>
</evidence>
<proteinExistence type="predicted"/>
<accession>B4I9J5</accession>
<dbReference type="InterPro" id="IPR042320">
    <property type="entry name" value="MMS22-like"/>
</dbReference>
<dbReference type="PANTHER" id="PTHR28547">
    <property type="entry name" value="PROTEIN MMS22-LIKE"/>
    <property type="match status" value="1"/>
</dbReference>
<feature type="domain" description="MMS22-like C-terminal" evidence="1">
    <location>
        <begin position="1"/>
        <end position="58"/>
    </location>
</feature>
<evidence type="ECO:0000259" key="1">
    <source>
        <dbReference type="Pfam" id="PF14911"/>
    </source>
</evidence>
<evidence type="ECO:0000313" key="3">
    <source>
        <dbReference type="Proteomes" id="UP000001292"/>
    </source>
</evidence>
<gene>
    <name evidence="2" type="primary">Dsec\GM19173</name>
    <name evidence="2" type="ORF">Dsec_GM19173</name>
</gene>